<dbReference type="InterPro" id="IPR050072">
    <property type="entry name" value="Peptidase_M20A"/>
</dbReference>
<dbReference type="InterPro" id="IPR002933">
    <property type="entry name" value="Peptidase_M20"/>
</dbReference>
<dbReference type="Gene3D" id="3.30.70.360">
    <property type="match status" value="1"/>
</dbReference>
<sequence length="414" mass="44854">MNEDDMLLRQLVNINTAGRNELEVANYLQQLFKAHNIQNEIVPLSAGRSGIIATIGNGKGPTIAFDGHEDTVAIGDVTRWHVEPLAGTIVDDKFYGRGITDMKAGLAAGVAAMIRLKKKEDLLHGTFKLFATVGEESGEIGAKQMVELGLANNIDALLVGEPSGIPLDSVENIPKGTALPGIMLSEDIHEVVKTNHTNEQHFLTVAHKGALTYKVKSLGVTAHSSMPDLGVNAIDALVDFINQQSQVFQTISQVKNDILGVTTPVVTEISGGEQPNTVPGNAEVNVFIRTIPEVTHEEIINQISNIIKHINQTGHAKLSLEVGLELDAVYSSTTSKLSQLAKRIGERILDQSLPYIGVSGGTDASQFLKTNPNLGFLIFGPGNTTAHQVDEFVYTDMYHSFINIYEEIIQNYLQ</sequence>
<proteinExistence type="inferred from homology"/>
<feature type="domain" description="Peptidase M20 dimerisation" evidence="6">
    <location>
        <begin position="205"/>
        <end position="311"/>
    </location>
</feature>
<evidence type="ECO:0000256" key="3">
    <source>
        <dbReference type="ARBA" id="ARBA00022723"/>
    </source>
</evidence>
<dbReference type="PANTHER" id="PTHR43808">
    <property type="entry name" value="ACETYLORNITHINE DEACETYLASE"/>
    <property type="match status" value="1"/>
</dbReference>
<dbReference type="InterPro" id="IPR036264">
    <property type="entry name" value="Bact_exopeptidase_dim_dom"/>
</dbReference>
<name>A0ABX5SLU2_9LACO</name>
<dbReference type="Pfam" id="PF01546">
    <property type="entry name" value="Peptidase_M20"/>
    <property type="match status" value="1"/>
</dbReference>
<evidence type="ECO:0000259" key="6">
    <source>
        <dbReference type="Pfam" id="PF07687"/>
    </source>
</evidence>
<dbReference type="Proteomes" id="UP000295756">
    <property type="component" value="Chromosome"/>
</dbReference>
<evidence type="ECO:0000256" key="2">
    <source>
        <dbReference type="ARBA" id="ARBA00006247"/>
    </source>
</evidence>
<dbReference type="SUPFAM" id="SSF53187">
    <property type="entry name" value="Zn-dependent exopeptidases"/>
    <property type="match status" value="1"/>
</dbReference>
<evidence type="ECO:0000313" key="7">
    <source>
        <dbReference type="EMBL" id="QBR47503.1"/>
    </source>
</evidence>
<evidence type="ECO:0000256" key="1">
    <source>
        <dbReference type="ARBA" id="ARBA00001947"/>
    </source>
</evidence>
<dbReference type="Pfam" id="PF07687">
    <property type="entry name" value="M20_dimer"/>
    <property type="match status" value="1"/>
</dbReference>
<accession>A0ABX5SLU2</accession>
<dbReference type="PROSITE" id="PS00758">
    <property type="entry name" value="ARGE_DAPE_CPG2_1"/>
    <property type="match status" value="1"/>
</dbReference>
<comment type="similarity">
    <text evidence="2">Belongs to the peptidase M20A family.</text>
</comment>
<evidence type="ECO:0000313" key="8">
    <source>
        <dbReference type="Proteomes" id="UP000295756"/>
    </source>
</evidence>
<dbReference type="InterPro" id="IPR001261">
    <property type="entry name" value="ArgE/DapE_CS"/>
</dbReference>
<keyword evidence="3" id="KW-0479">Metal-binding</keyword>
<organism evidence="7 8">
    <name type="scientific">Leuconostoc kimchii</name>
    <dbReference type="NCBI Taxonomy" id="136609"/>
    <lineage>
        <taxon>Bacteria</taxon>
        <taxon>Bacillati</taxon>
        <taxon>Bacillota</taxon>
        <taxon>Bacilli</taxon>
        <taxon>Lactobacillales</taxon>
        <taxon>Lactobacillaceae</taxon>
        <taxon>Leuconostoc</taxon>
    </lineage>
</organism>
<dbReference type="CDD" id="cd08659">
    <property type="entry name" value="M20_ArgE_DapE-like"/>
    <property type="match status" value="1"/>
</dbReference>
<dbReference type="InterPro" id="IPR011650">
    <property type="entry name" value="Peptidase_M20_dimer"/>
</dbReference>
<dbReference type="EMBL" id="CP037939">
    <property type="protein sequence ID" value="QBR47503.1"/>
    <property type="molecule type" value="Genomic_DNA"/>
</dbReference>
<evidence type="ECO:0000256" key="5">
    <source>
        <dbReference type="ARBA" id="ARBA00022833"/>
    </source>
</evidence>
<evidence type="ECO:0000256" key="4">
    <source>
        <dbReference type="ARBA" id="ARBA00022801"/>
    </source>
</evidence>
<protein>
    <submittedName>
        <fullName evidence="7">M20/M25/M40 family metallo-hydrolase</fullName>
    </submittedName>
</protein>
<gene>
    <name evidence="7" type="ORF">EW139_04965</name>
</gene>
<dbReference type="RefSeq" id="WP_013102296.1">
    <property type="nucleotide sequence ID" value="NZ_CP037939.1"/>
</dbReference>
<keyword evidence="5" id="KW-0862">Zinc</keyword>
<comment type="cofactor">
    <cofactor evidence="1">
        <name>Zn(2+)</name>
        <dbReference type="ChEBI" id="CHEBI:29105"/>
    </cofactor>
</comment>
<keyword evidence="8" id="KW-1185">Reference proteome</keyword>
<dbReference type="NCBIfam" id="NF006365">
    <property type="entry name" value="PRK08588.1"/>
    <property type="match status" value="1"/>
</dbReference>
<dbReference type="SUPFAM" id="SSF55031">
    <property type="entry name" value="Bacterial exopeptidase dimerisation domain"/>
    <property type="match status" value="1"/>
</dbReference>
<keyword evidence="4" id="KW-0378">Hydrolase</keyword>
<dbReference type="Gene3D" id="3.40.630.10">
    <property type="entry name" value="Zn peptidases"/>
    <property type="match status" value="2"/>
</dbReference>
<reference evidence="7 8" key="1">
    <citation type="submission" date="2019-03" db="EMBL/GenBank/DDBJ databases">
        <title>Complete Genome Sequence of Leuconostoc kimchii strain NKJ218 Isolated from Homemade Kimchi.</title>
        <authorList>
            <person name="Jung J.Y."/>
            <person name="Jin H.M."/>
            <person name="Jung J.-W."/>
            <person name="Lee S.-Y."/>
            <person name="Ryu B.-G."/>
            <person name="Han S.-S."/>
            <person name="Kang H.K."/>
            <person name="Choi H.W."/>
            <person name="Chung E.J."/>
            <person name="Choi K.-M."/>
        </authorList>
    </citation>
    <scope>NUCLEOTIDE SEQUENCE [LARGE SCALE GENOMIC DNA]</scope>
    <source>
        <strain evidence="7 8">NKJ218</strain>
    </source>
</reference>
<dbReference type="PANTHER" id="PTHR43808:SF8">
    <property type="entry name" value="PEPTIDASE M20 DIMERISATION DOMAIN-CONTAINING PROTEIN"/>
    <property type="match status" value="1"/>
</dbReference>